<proteinExistence type="predicted"/>
<dbReference type="AlphaFoldDB" id="A0A9D0Z4J8"/>
<dbReference type="Proteomes" id="UP000886874">
    <property type="component" value="Unassembled WGS sequence"/>
</dbReference>
<protein>
    <submittedName>
        <fullName evidence="2">Uncharacterized protein</fullName>
    </submittedName>
</protein>
<evidence type="ECO:0000313" key="3">
    <source>
        <dbReference type="Proteomes" id="UP000886874"/>
    </source>
</evidence>
<comment type="caution">
    <text evidence="2">The sequence shown here is derived from an EMBL/GenBank/DDBJ whole genome shotgun (WGS) entry which is preliminary data.</text>
</comment>
<evidence type="ECO:0000256" key="1">
    <source>
        <dbReference type="SAM" id="MobiDB-lite"/>
    </source>
</evidence>
<dbReference type="EMBL" id="DVFN01000021">
    <property type="protein sequence ID" value="HIQ69029.1"/>
    <property type="molecule type" value="Genomic_DNA"/>
</dbReference>
<gene>
    <name evidence="2" type="ORF">IAA67_01685</name>
</gene>
<organism evidence="2 3">
    <name type="scientific">Candidatus Avoscillospira stercorigallinarum</name>
    <dbReference type="NCBI Taxonomy" id="2840708"/>
    <lineage>
        <taxon>Bacteria</taxon>
        <taxon>Bacillati</taxon>
        <taxon>Bacillota</taxon>
        <taxon>Clostridia</taxon>
        <taxon>Eubacteriales</taxon>
        <taxon>Oscillospiraceae</taxon>
        <taxon>Oscillospiraceae incertae sedis</taxon>
        <taxon>Candidatus Avoscillospira</taxon>
    </lineage>
</organism>
<reference evidence="2" key="1">
    <citation type="submission" date="2020-10" db="EMBL/GenBank/DDBJ databases">
        <authorList>
            <person name="Gilroy R."/>
        </authorList>
    </citation>
    <scope>NUCLEOTIDE SEQUENCE</scope>
    <source>
        <strain evidence="2">ChiSjej2B20-13462</strain>
    </source>
</reference>
<feature type="region of interest" description="Disordered" evidence="1">
    <location>
        <begin position="57"/>
        <end position="76"/>
    </location>
</feature>
<reference evidence="2" key="2">
    <citation type="journal article" date="2021" name="PeerJ">
        <title>Extensive microbial diversity within the chicken gut microbiome revealed by metagenomics and culture.</title>
        <authorList>
            <person name="Gilroy R."/>
            <person name="Ravi A."/>
            <person name="Getino M."/>
            <person name="Pursley I."/>
            <person name="Horton D.L."/>
            <person name="Alikhan N.F."/>
            <person name="Baker D."/>
            <person name="Gharbi K."/>
            <person name="Hall N."/>
            <person name="Watson M."/>
            <person name="Adriaenssens E.M."/>
            <person name="Foster-Nyarko E."/>
            <person name="Jarju S."/>
            <person name="Secka A."/>
            <person name="Antonio M."/>
            <person name="Oren A."/>
            <person name="Chaudhuri R.R."/>
            <person name="La Ragione R."/>
            <person name="Hildebrand F."/>
            <person name="Pallen M.J."/>
        </authorList>
    </citation>
    <scope>NUCLEOTIDE SEQUENCE</scope>
    <source>
        <strain evidence="2">ChiSjej2B20-13462</strain>
    </source>
</reference>
<name>A0A9D0Z4J8_9FIRM</name>
<accession>A0A9D0Z4J8</accession>
<sequence length="118" mass="12697">MVQVKIGQQLYPAAVRGTVRDGDWDGRESKAITLAMAAADAAALFSDNTAWSIRVDQPSYPDPDTGETVTPDPAEFDNSDFCVAGDVTDHRDGTVTVKMGKLTALEETLLMIYGGEEE</sequence>
<evidence type="ECO:0000313" key="2">
    <source>
        <dbReference type="EMBL" id="HIQ69029.1"/>
    </source>
</evidence>